<proteinExistence type="predicted"/>
<dbReference type="RefSeq" id="XP_001308326.1">
    <property type="nucleotide sequence ID" value="XM_001308325.1"/>
</dbReference>
<evidence type="ECO:0000313" key="3">
    <source>
        <dbReference type="Proteomes" id="UP000001542"/>
    </source>
</evidence>
<protein>
    <submittedName>
        <fullName evidence="2">Uncharacterized protein</fullName>
    </submittedName>
</protein>
<dbReference type="VEuPathDB" id="TrichDB:TVAGG3_0618210"/>
<dbReference type="EMBL" id="DS113808">
    <property type="protein sequence ID" value="EAX95396.1"/>
    <property type="molecule type" value="Genomic_DNA"/>
</dbReference>
<evidence type="ECO:0000313" key="2">
    <source>
        <dbReference type="EMBL" id="EAX95396.1"/>
    </source>
</evidence>
<evidence type="ECO:0000256" key="1">
    <source>
        <dbReference type="SAM" id="MobiDB-lite"/>
    </source>
</evidence>
<feature type="region of interest" description="Disordered" evidence="1">
    <location>
        <begin position="606"/>
        <end position="625"/>
    </location>
</feature>
<accession>A2FI78</accession>
<name>A2FI78_TRIV3</name>
<reference evidence="2" key="2">
    <citation type="journal article" date="2007" name="Science">
        <title>Draft genome sequence of the sexually transmitted pathogen Trichomonas vaginalis.</title>
        <authorList>
            <person name="Carlton J.M."/>
            <person name="Hirt R.P."/>
            <person name="Silva J.C."/>
            <person name="Delcher A.L."/>
            <person name="Schatz M."/>
            <person name="Zhao Q."/>
            <person name="Wortman J.R."/>
            <person name="Bidwell S.L."/>
            <person name="Alsmark U.C.M."/>
            <person name="Besteiro S."/>
            <person name="Sicheritz-Ponten T."/>
            <person name="Noel C.J."/>
            <person name="Dacks J.B."/>
            <person name="Foster P.G."/>
            <person name="Simillion C."/>
            <person name="Van de Peer Y."/>
            <person name="Miranda-Saavedra D."/>
            <person name="Barton G.J."/>
            <person name="Westrop G.D."/>
            <person name="Mueller S."/>
            <person name="Dessi D."/>
            <person name="Fiori P.L."/>
            <person name="Ren Q."/>
            <person name="Paulsen I."/>
            <person name="Zhang H."/>
            <person name="Bastida-Corcuera F.D."/>
            <person name="Simoes-Barbosa A."/>
            <person name="Brown M.T."/>
            <person name="Hayes R.D."/>
            <person name="Mukherjee M."/>
            <person name="Okumura C.Y."/>
            <person name="Schneider R."/>
            <person name="Smith A.J."/>
            <person name="Vanacova S."/>
            <person name="Villalvazo M."/>
            <person name="Haas B.J."/>
            <person name="Pertea M."/>
            <person name="Feldblyum T.V."/>
            <person name="Utterback T.R."/>
            <person name="Shu C.L."/>
            <person name="Osoegawa K."/>
            <person name="de Jong P.J."/>
            <person name="Hrdy I."/>
            <person name="Horvathova L."/>
            <person name="Zubacova Z."/>
            <person name="Dolezal P."/>
            <person name="Malik S.B."/>
            <person name="Logsdon J.M. Jr."/>
            <person name="Henze K."/>
            <person name="Gupta A."/>
            <person name="Wang C.C."/>
            <person name="Dunne R.L."/>
            <person name="Upcroft J.A."/>
            <person name="Upcroft P."/>
            <person name="White O."/>
            <person name="Salzberg S.L."/>
            <person name="Tang P."/>
            <person name="Chiu C.-H."/>
            <person name="Lee Y.-S."/>
            <person name="Embley T.M."/>
            <person name="Coombs G.H."/>
            <person name="Mottram J.C."/>
            <person name="Tachezy J."/>
            <person name="Fraser-Liggett C.M."/>
            <person name="Johnson P.J."/>
        </authorList>
    </citation>
    <scope>NUCLEOTIDE SEQUENCE [LARGE SCALE GENOMIC DNA]</scope>
    <source>
        <strain evidence="2">G3</strain>
    </source>
</reference>
<dbReference type="KEGG" id="tva:4753146"/>
<dbReference type="AlphaFoldDB" id="A2FI78"/>
<dbReference type="VEuPathDB" id="TrichDB:TVAG_449300"/>
<dbReference type="InParanoid" id="A2FI78"/>
<gene>
    <name evidence="2" type="ORF">TVAG_449300</name>
</gene>
<dbReference type="Proteomes" id="UP000001542">
    <property type="component" value="Unassembled WGS sequence"/>
</dbReference>
<dbReference type="OrthoDB" id="10607638at2759"/>
<keyword evidence="3" id="KW-1185">Reference proteome</keyword>
<reference evidence="2" key="1">
    <citation type="submission" date="2006-10" db="EMBL/GenBank/DDBJ databases">
        <authorList>
            <person name="Amadeo P."/>
            <person name="Zhao Q."/>
            <person name="Wortman J."/>
            <person name="Fraser-Liggett C."/>
            <person name="Carlton J."/>
        </authorList>
    </citation>
    <scope>NUCLEOTIDE SEQUENCE</scope>
    <source>
        <strain evidence="2">G3</strain>
    </source>
</reference>
<sequence>MLQYRECFKTFRLTDSLVQNIRVVGVTLDKKFLILSNSATESSIEKVSPEGDSVTVISFNKKIDIINASLSHDNEICHITEKIDNGKTIKFVSSFYSIFQSAKSNEITADVPIEGFFLPITNSKNIYQMIHIIGKRLTHLKITLKKKHIDVEKIRGGLHLQNLISFDYNHEKENLTVIYSNDDSQYLSIFGFKSQTIEELLKYKIFIMETSVLPYDVALCPASRQSLPYYHLTPNRIYVYTNNKKSVIIQQLNSNTYQHLSFCVSSYPDAFNQVIQVPSVSADMPICFANFNSIIIVYIPNTYFCIIDADLRPAHITVLPKNLATSICYYVSVSLPIENTLIDINSRQIYSVAIDFSCLFPYYKIIDDCIIYAFALFINSNLDSKYLSDILELLRLTGEIHHTQIFFQTLFQKLAMPTQGIKSQKSRSHTTLAQYYKNMQQKGERLPPSLAKIGFPAYIRETLESIEADFPSSGPISRRSAFRLAVKALHEKKVWRESEKNAKKAIKFLEKQNRATVMIREALDIFEKRYKPPNEWLINVEIIIATEASFISFPTIPCLSSDIATLGLEMFSKPLRQKFESAKIMTPFEQSKEEVYFWKDRMNIAGSSGLTTSTSSSTASGHADD</sequence>
<organism evidence="2 3">
    <name type="scientific">Trichomonas vaginalis (strain ATCC PRA-98 / G3)</name>
    <dbReference type="NCBI Taxonomy" id="412133"/>
    <lineage>
        <taxon>Eukaryota</taxon>
        <taxon>Metamonada</taxon>
        <taxon>Parabasalia</taxon>
        <taxon>Trichomonadida</taxon>
        <taxon>Trichomonadidae</taxon>
        <taxon>Trichomonas</taxon>
    </lineage>
</organism>